<dbReference type="KEGG" id="ker:91105332"/>
<dbReference type="InterPro" id="IPR007224">
    <property type="entry name" value="TIF_Rrn11"/>
</dbReference>
<organism evidence="2 3">
    <name type="scientific">Kwoniella europaea PYCC6329</name>
    <dbReference type="NCBI Taxonomy" id="1423913"/>
    <lineage>
        <taxon>Eukaryota</taxon>
        <taxon>Fungi</taxon>
        <taxon>Dikarya</taxon>
        <taxon>Basidiomycota</taxon>
        <taxon>Agaricomycotina</taxon>
        <taxon>Tremellomycetes</taxon>
        <taxon>Tremellales</taxon>
        <taxon>Cryptococcaceae</taxon>
        <taxon>Kwoniella</taxon>
    </lineage>
</organism>
<evidence type="ECO:0000256" key="1">
    <source>
        <dbReference type="SAM" id="MobiDB-lite"/>
    </source>
</evidence>
<proteinExistence type="predicted"/>
<dbReference type="AlphaFoldDB" id="A0AAX4KQM2"/>
<feature type="region of interest" description="Disordered" evidence="1">
    <location>
        <begin position="253"/>
        <end position="335"/>
    </location>
</feature>
<dbReference type="GO" id="GO:0017025">
    <property type="term" value="F:TBP-class protein binding"/>
    <property type="evidence" value="ECO:0007669"/>
    <property type="project" value="TreeGrafter"/>
</dbReference>
<dbReference type="GeneID" id="91105332"/>
<dbReference type="Proteomes" id="UP001358614">
    <property type="component" value="Chromosome 2"/>
</dbReference>
<keyword evidence="3" id="KW-1185">Reference proteome</keyword>
<evidence type="ECO:0000313" key="3">
    <source>
        <dbReference type="Proteomes" id="UP001358614"/>
    </source>
</evidence>
<accession>A0AAX4KQM2</accession>
<dbReference type="PANTHER" id="PTHR28244:SF1">
    <property type="entry name" value="RNA POLYMERASE I-SPECIFIC TRANSCRIPTION INITIATION FACTOR RRN11"/>
    <property type="match status" value="1"/>
</dbReference>
<dbReference type="GO" id="GO:0001181">
    <property type="term" value="F:RNA polymerase I general transcription initiation factor activity"/>
    <property type="evidence" value="ECO:0007669"/>
    <property type="project" value="InterPro"/>
</dbReference>
<dbReference type="PANTHER" id="PTHR28244">
    <property type="entry name" value="RNA POLYMERASE I-SPECIFIC TRANSCRIPTION INITIATION FACTOR RRN11"/>
    <property type="match status" value="1"/>
</dbReference>
<protein>
    <submittedName>
        <fullName evidence="2">Uncharacterized protein</fullName>
    </submittedName>
</protein>
<dbReference type="Pfam" id="PF04090">
    <property type="entry name" value="Rrn11"/>
    <property type="match status" value="1"/>
</dbReference>
<dbReference type="GO" id="GO:0042790">
    <property type="term" value="P:nucleolar large rRNA transcription by RNA polymerase I"/>
    <property type="evidence" value="ECO:0007669"/>
    <property type="project" value="TreeGrafter"/>
</dbReference>
<dbReference type="GO" id="GO:0001164">
    <property type="term" value="F:RNA polymerase I core promoter sequence-specific DNA binding"/>
    <property type="evidence" value="ECO:0007669"/>
    <property type="project" value="InterPro"/>
</dbReference>
<dbReference type="RefSeq" id="XP_066086386.1">
    <property type="nucleotide sequence ID" value="XM_066230289.1"/>
</dbReference>
<feature type="compositionally biased region" description="Acidic residues" evidence="1">
    <location>
        <begin position="261"/>
        <end position="280"/>
    </location>
</feature>
<sequence>MPLNISSNIQPNDPKAFQHPSIRKRWIQNLIDLLHFSLLKGDIDRAKRAWSILVRCREVNWKSRWYWGLLILSSSSSTSNDGFESQSQGREVERWLNGLRVSAREEDKPSLLHALVLHLIKSGQYRHAYDQLETYLSSYPFLLSGPLHTYAGLLSFYLAQPPSLRPDGPPSGLPNSSSFHDKQALRQHLSVELELERSSRSSLSSSPPLRPIDHQHLTADAAELRTARSWFVKALEIDKTDQVARQFIDLIDNPDKKGINDDDESDEEELHGIEDSDQSMEDPQSLSDTENEVEESDSENGSMEEGLSEGDISDKEEGSDQDDESSKSDESERSW</sequence>
<evidence type="ECO:0000313" key="2">
    <source>
        <dbReference type="EMBL" id="WWD08419.1"/>
    </source>
</evidence>
<name>A0AAX4KQM2_9TREE</name>
<gene>
    <name evidence="2" type="ORF">V865_006531</name>
</gene>
<dbReference type="GO" id="GO:0070860">
    <property type="term" value="C:RNA polymerase I core factor complex"/>
    <property type="evidence" value="ECO:0007669"/>
    <property type="project" value="TreeGrafter"/>
</dbReference>
<dbReference type="EMBL" id="CP144090">
    <property type="protein sequence ID" value="WWD08419.1"/>
    <property type="molecule type" value="Genomic_DNA"/>
</dbReference>
<feature type="compositionally biased region" description="Acidic residues" evidence="1">
    <location>
        <begin position="289"/>
        <end position="298"/>
    </location>
</feature>
<reference evidence="2 3" key="1">
    <citation type="submission" date="2024-01" db="EMBL/GenBank/DDBJ databases">
        <title>Comparative genomics of Cryptococcus and Kwoniella reveals pathogenesis evolution and contrasting modes of karyotype evolution via chromosome fusion or intercentromeric recombination.</title>
        <authorList>
            <person name="Coelho M.A."/>
            <person name="David-Palma M."/>
            <person name="Shea T."/>
            <person name="Bowers K."/>
            <person name="McGinley-Smith S."/>
            <person name="Mohammad A.W."/>
            <person name="Gnirke A."/>
            <person name="Yurkov A.M."/>
            <person name="Nowrousian M."/>
            <person name="Sun S."/>
            <person name="Cuomo C.A."/>
            <person name="Heitman J."/>
        </authorList>
    </citation>
    <scope>NUCLEOTIDE SEQUENCE [LARGE SCALE GENOMIC DNA]</scope>
    <source>
        <strain evidence="2 3">PYCC6329</strain>
    </source>
</reference>
<dbReference type="InterPro" id="IPR053029">
    <property type="entry name" value="RNA_pol_I-specific_init_factor"/>
</dbReference>
<feature type="compositionally biased region" description="Basic and acidic residues" evidence="1">
    <location>
        <begin position="312"/>
        <end position="335"/>
    </location>
</feature>